<dbReference type="Proteomes" id="UP000053097">
    <property type="component" value="Unassembled WGS sequence"/>
</dbReference>
<name>A0A026WNR3_OOCBI</name>
<evidence type="ECO:0000313" key="2">
    <source>
        <dbReference type="EMBL" id="EZA57692.1"/>
    </source>
</evidence>
<feature type="compositionally biased region" description="Basic and acidic residues" evidence="1">
    <location>
        <begin position="56"/>
        <end position="77"/>
    </location>
</feature>
<dbReference type="EMBL" id="KK107139">
    <property type="protein sequence ID" value="EZA57692.1"/>
    <property type="molecule type" value="Genomic_DNA"/>
</dbReference>
<sequence>MNSWSESRNATEKRTGESERGIQMHNSSWRRDGTMIKGPSSILTTPKDAPWKRTHISRERGREGKEGGERDVEGKCR</sequence>
<evidence type="ECO:0000256" key="1">
    <source>
        <dbReference type="SAM" id="MobiDB-lite"/>
    </source>
</evidence>
<feature type="region of interest" description="Disordered" evidence="1">
    <location>
        <begin position="1"/>
        <end position="77"/>
    </location>
</feature>
<organism evidence="2 3">
    <name type="scientific">Ooceraea biroi</name>
    <name type="common">Clonal raider ant</name>
    <name type="synonym">Cerapachys biroi</name>
    <dbReference type="NCBI Taxonomy" id="2015173"/>
    <lineage>
        <taxon>Eukaryota</taxon>
        <taxon>Metazoa</taxon>
        <taxon>Ecdysozoa</taxon>
        <taxon>Arthropoda</taxon>
        <taxon>Hexapoda</taxon>
        <taxon>Insecta</taxon>
        <taxon>Pterygota</taxon>
        <taxon>Neoptera</taxon>
        <taxon>Endopterygota</taxon>
        <taxon>Hymenoptera</taxon>
        <taxon>Apocrita</taxon>
        <taxon>Aculeata</taxon>
        <taxon>Formicoidea</taxon>
        <taxon>Formicidae</taxon>
        <taxon>Dorylinae</taxon>
        <taxon>Ooceraea</taxon>
    </lineage>
</organism>
<feature type="compositionally biased region" description="Basic and acidic residues" evidence="1">
    <location>
        <begin position="9"/>
        <end position="22"/>
    </location>
</feature>
<gene>
    <name evidence="2" type="ORF">X777_00792</name>
</gene>
<evidence type="ECO:0000313" key="3">
    <source>
        <dbReference type="Proteomes" id="UP000053097"/>
    </source>
</evidence>
<proteinExistence type="predicted"/>
<accession>A0A026WNR3</accession>
<reference evidence="2 3" key="1">
    <citation type="journal article" date="2014" name="Curr. Biol.">
        <title>The genome of the clonal raider ant Cerapachys biroi.</title>
        <authorList>
            <person name="Oxley P.R."/>
            <person name="Ji L."/>
            <person name="Fetter-Pruneda I."/>
            <person name="McKenzie S.K."/>
            <person name="Li C."/>
            <person name="Hu H."/>
            <person name="Zhang G."/>
            <person name="Kronauer D.J."/>
        </authorList>
    </citation>
    <scope>NUCLEOTIDE SEQUENCE [LARGE SCALE GENOMIC DNA]</scope>
</reference>
<dbReference type="AlphaFoldDB" id="A0A026WNR3"/>
<protein>
    <submittedName>
        <fullName evidence="2">Uncharacterized protein</fullName>
    </submittedName>
</protein>
<keyword evidence="3" id="KW-1185">Reference proteome</keyword>